<dbReference type="EC" id="3.6.4.12" evidence="4"/>
<keyword evidence="21" id="KW-1185">Reference proteome</keyword>
<evidence type="ECO:0000256" key="16">
    <source>
        <dbReference type="ARBA" id="ARBA00047995"/>
    </source>
</evidence>
<evidence type="ECO:0000256" key="14">
    <source>
        <dbReference type="ARBA" id="ARBA00023242"/>
    </source>
</evidence>
<reference evidence="20" key="1">
    <citation type="submission" date="2021-03" db="EMBL/GenBank/DDBJ databases">
        <title>Chromosome level genome of the anhydrobiotic midge Polypedilum vanderplanki.</title>
        <authorList>
            <person name="Yoshida Y."/>
            <person name="Kikawada T."/>
            <person name="Gusev O."/>
        </authorList>
    </citation>
    <scope>NUCLEOTIDE SEQUENCE</scope>
    <source>
        <strain evidence="20">NIAS01</strain>
        <tissue evidence="20">Whole body or cell culture</tissue>
    </source>
</reference>
<sequence length="1676" mass="193546">MVFKRNKKQGVKKVVAEVKRAANISNEEKEKAAIDEENASPSKTTEENKQEISPKTDVSDKGKEISNSNKNLRKPTRRKIRISSSSTSSEIDIKNMQKENDSLSNEKEETQTDLTLDIKNDEKYNGKKKDKVDEEEPKPAGIRLVPLNLLLRQDILNKNESKSSRKSRGKKNASLIEISSGEEEDEVSEDEQVSVSISSQSNENSDDVDDDDLPLTSKRNSTNKKNGIISFKEPLSPSKYRKKSFTLKLSKMPENVNELMKNYRLSNNTTSWSETDDFENMIETSKIDRTALDKAKNDKEKENLCKVSTKKATRGRQKITITSDSDSSDVKKEIVTKKKKTKKEPQIITPTRSRSTRAAAQNRKQIIEDDTSESIESESESDDDVPLYKTKTNVNKKNLHTKKDIPSTSESDVNNKSTKNSDLSETDNDSHSKKNKNDTSTTDKNNDSSRGSNLKITINLNQNKVINHSRDEENSENSSKNDKKESSKSASSESDNEPIIKIKKKLKAETSESENNEEKNFEDEILDDEKAPICDQKFRNRHKQSKFESTEFDKLKEKIQERKKKKPNESESETKTKDISNTSKDKGKENLSENHEEIKSTVKSNKRKRVISSSDEEEKEEETEENDIKKERKKKEKTETPAKRHKKRMSNDSDYENTHSESEEGAEPSEKSSSDEEIGKRKAKNSSPNEDDEELDDLDNSRVKAKRRKRIKKMDSSEEEGSDGEKGKKSLGRKAIRKIIRNDKLDISTKEAAKIERERKQRIEERQKMYNQTYDERPEEIKEITSLVLDFNEETKEPLLEVDKKLVKKLKPHQANGVKFMWDACFESLERCENENGSGCILAHCMGLGKTLQVITLVHTLIVNGDKTGVTRVLVVCPLNTVLNWVNEFHKWLRGIKGAEDVEVYEINKLKQNVDRANKLMEWHNEGGVMILSYDMFRNLSNDTGNRLRKKIKESLQTSLLDPGPDLVICDEGHLLKNEKTSISKAMNKLRTLRRIVLTGTPLQNNLKEYYCMVQFVKPNLLGKYQEYMNRFVNPITNGQYTDSTEYDIQIMRRRAHVLHKLLDGCVQRRDYSVLAPFLPPKHEYVMSIKLTPMQIKLYKYYMENRARQCEDGGRKGSILFQDFQNLQRIWSAPKALRYNSDRYEVEMQRKRDLASDDEESIGSIKDFLDDSESAMSSSSENTDDEEDDQSDGRSINSNEGKSRKKKKEKSPKLPRRTRATVAALPEEFRIEDENIQTKHENPTEWWMQICPEEELNNIEHSSKLMVLMSILQKCEAIGDKLLVFSQSLYSLDVIEHFLNYIDEQTQTNAENTKFAASWSIGLDYFRLDGSTPVEQRNQACKLFNSPDNPRARLFLISTRAGGLGINLVAANRVVIFDVSWNPSHDVQSIFRVYRFGQTKPCYIYRFLAFGTMEEKIYERQVTKQAISKRVIDEQQIDRHYNQNDLQELYKYELEPDDDIREIPILPKDRLFAEVLKTYEDMIYKYHEHDTLLENKEEETLDEEERKAAWEEFEAEKNRPQYVSYNSMQPQRTSGPVTSNNVFGIRNDILLKLLSIKARLDNPSMNDSNLKHAIPILMQELYRQMDRGELTLYHQLLALSSSLEVPSNYSNQFQANDRLMHQTYNMPSTSGTNHFLLRQQLADRQKSLTSQLQQRHAQIRQQRSPPRIMGGVIEID</sequence>
<feature type="compositionally biased region" description="Basic and acidic residues" evidence="17">
    <location>
        <begin position="656"/>
        <end position="680"/>
    </location>
</feature>
<feature type="compositionally biased region" description="Basic and acidic residues" evidence="17">
    <location>
        <begin position="91"/>
        <end position="132"/>
    </location>
</feature>
<organism evidence="20 21">
    <name type="scientific">Polypedilum vanderplanki</name>
    <name type="common">Sleeping chironomid midge</name>
    <dbReference type="NCBI Taxonomy" id="319348"/>
    <lineage>
        <taxon>Eukaryota</taxon>
        <taxon>Metazoa</taxon>
        <taxon>Ecdysozoa</taxon>
        <taxon>Arthropoda</taxon>
        <taxon>Hexapoda</taxon>
        <taxon>Insecta</taxon>
        <taxon>Pterygota</taxon>
        <taxon>Neoptera</taxon>
        <taxon>Endopterygota</taxon>
        <taxon>Diptera</taxon>
        <taxon>Nematocera</taxon>
        <taxon>Chironomoidea</taxon>
        <taxon>Chironomidae</taxon>
        <taxon>Chironominae</taxon>
        <taxon>Polypedilum</taxon>
        <taxon>Polypedilum</taxon>
    </lineage>
</organism>
<evidence type="ECO:0000256" key="6">
    <source>
        <dbReference type="ARBA" id="ARBA00022553"/>
    </source>
</evidence>
<keyword evidence="10" id="KW-0347">Helicase</keyword>
<evidence type="ECO:0000259" key="18">
    <source>
        <dbReference type="PROSITE" id="PS51192"/>
    </source>
</evidence>
<dbReference type="EMBL" id="JADBJN010000003">
    <property type="protein sequence ID" value="KAG5673897.1"/>
    <property type="molecule type" value="Genomic_DNA"/>
</dbReference>
<evidence type="ECO:0000313" key="21">
    <source>
        <dbReference type="Proteomes" id="UP001107558"/>
    </source>
</evidence>
<dbReference type="SMART" id="SM00487">
    <property type="entry name" value="DEXDc"/>
    <property type="match status" value="1"/>
</dbReference>
<evidence type="ECO:0000256" key="4">
    <source>
        <dbReference type="ARBA" id="ARBA00012551"/>
    </source>
</evidence>
<evidence type="ECO:0000313" key="20">
    <source>
        <dbReference type="EMBL" id="KAG5673897.1"/>
    </source>
</evidence>
<dbReference type="SMART" id="SM00490">
    <property type="entry name" value="HELICc"/>
    <property type="match status" value="1"/>
</dbReference>
<feature type="compositionally biased region" description="Basic and acidic residues" evidence="17">
    <location>
        <begin position="24"/>
        <end position="34"/>
    </location>
</feature>
<evidence type="ECO:0000259" key="19">
    <source>
        <dbReference type="PROSITE" id="PS51194"/>
    </source>
</evidence>
<dbReference type="PANTHER" id="PTHR45797:SF3">
    <property type="entry name" value="TRANSCRIPTIONAL REGULATOR ATRX HOMOLOG"/>
    <property type="match status" value="1"/>
</dbReference>
<feature type="compositionally biased region" description="Low complexity" evidence="17">
    <location>
        <begin position="193"/>
        <end position="203"/>
    </location>
</feature>
<evidence type="ECO:0000256" key="3">
    <source>
        <dbReference type="ARBA" id="ARBA00007025"/>
    </source>
</evidence>
<evidence type="ECO:0000256" key="11">
    <source>
        <dbReference type="ARBA" id="ARBA00022840"/>
    </source>
</evidence>
<evidence type="ECO:0000256" key="8">
    <source>
        <dbReference type="ARBA" id="ARBA00022763"/>
    </source>
</evidence>
<feature type="region of interest" description="Disordered" evidence="17">
    <location>
        <begin position="1167"/>
        <end position="1219"/>
    </location>
</feature>
<comment type="similarity">
    <text evidence="3">Belongs to the SNF2/RAD54 helicase family.</text>
</comment>
<gene>
    <name evidence="20" type="ORF">PVAND_003900</name>
</gene>
<dbReference type="InterPro" id="IPR038718">
    <property type="entry name" value="SNF2-like_sf"/>
</dbReference>
<feature type="compositionally biased region" description="Acidic residues" evidence="17">
    <location>
        <begin position="689"/>
        <end position="698"/>
    </location>
</feature>
<dbReference type="InterPro" id="IPR000330">
    <property type="entry name" value="SNF2_N"/>
</dbReference>
<feature type="compositionally biased region" description="Polar residues" evidence="17">
    <location>
        <begin position="406"/>
        <end position="423"/>
    </location>
</feature>
<feature type="compositionally biased region" description="Acidic residues" evidence="17">
    <location>
        <begin position="204"/>
        <end position="213"/>
    </location>
</feature>
<feature type="compositionally biased region" description="Basic residues" evidence="17">
    <location>
        <begin position="1203"/>
        <end position="1219"/>
    </location>
</feature>
<feature type="compositionally biased region" description="Basic and acidic residues" evidence="17">
    <location>
        <begin position="626"/>
        <end position="642"/>
    </location>
</feature>
<feature type="compositionally biased region" description="Acidic residues" evidence="17">
    <location>
        <begin position="368"/>
        <end position="385"/>
    </location>
</feature>
<dbReference type="Pfam" id="PF00176">
    <property type="entry name" value="SNF2-rel_dom"/>
    <property type="match status" value="1"/>
</dbReference>
<keyword evidence="5" id="KW-0158">Chromosome</keyword>
<dbReference type="InterPro" id="IPR027417">
    <property type="entry name" value="P-loop_NTPase"/>
</dbReference>
<evidence type="ECO:0000256" key="9">
    <source>
        <dbReference type="ARBA" id="ARBA00022801"/>
    </source>
</evidence>
<evidence type="ECO:0000256" key="17">
    <source>
        <dbReference type="SAM" id="MobiDB-lite"/>
    </source>
</evidence>
<dbReference type="Gene3D" id="3.40.50.10810">
    <property type="entry name" value="Tandem AAA-ATPase domain"/>
    <property type="match status" value="1"/>
</dbReference>
<evidence type="ECO:0000256" key="1">
    <source>
        <dbReference type="ARBA" id="ARBA00004123"/>
    </source>
</evidence>
<dbReference type="GO" id="GO:0003677">
    <property type="term" value="F:DNA binding"/>
    <property type="evidence" value="ECO:0007669"/>
    <property type="project" value="UniProtKB-KW"/>
</dbReference>
<dbReference type="GO" id="GO:0005634">
    <property type="term" value="C:nucleus"/>
    <property type="evidence" value="ECO:0007669"/>
    <property type="project" value="UniProtKB-SubCell"/>
</dbReference>
<comment type="catalytic activity">
    <reaction evidence="16">
        <text>ATP + H2O = ADP + phosphate + H(+)</text>
        <dbReference type="Rhea" id="RHEA:13065"/>
        <dbReference type="ChEBI" id="CHEBI:15377"/>
        <dbReference type="ChEBI" id="CHEBI:15378"/>
        <dbReference type="ChEBI" id="CHEBI:30616"/>
        <dbReference type="ChEBI" id="CHEBI:43474"/>
        <dbReference type="ChEBI" id="CHEBI:456216"/>
        <dbReference type="EC" id="3.6.4.12"/>
    </reaction>
</comment>
<feature type="compositionally biased region" description="Acidic residues" evidence="17">
    <location>
        <begin position="614"/>
        <end position="625"/>
    </location>
</feature>
<dbReference type="GO" id="GO:0006281">
    <property type="term" value="P:DNA repair"/>
    <property type="evidence" value="ECO:0007669"/>
    <property type="project" value="UniProtKB-KW"/>
</dbReference>
<dbReference type="InterPro" id="IPR044574">
    <property type="entry name" value="ARIP4-like"/>
</dbReference>
<dbReference type="SUPFAM" id="SSF52540">
    <property type="entry name" value="P-loop containing nucleoside triphosphate hydrolases"/>
    <property type="match status" value="2"/>
</dbReference>
<dbReference type="GO" id="GO:0003678">
    <property type="term" value="F:DNA helicase activity"/>
    <property type="evidence" value="ECO:0007669"/>
    <property type="project" value="UniProtKB-EC"/>
</dbReference>
<dbReference type="PANTHER" id="PTHR45797">
    <property type="entry name" value="RAD54-LIKE"/>
    <property type="match status" value="1"/>
</dbReference>
<dbReference type="Proteomes" id="UP001107558">
    <property type="component" value="Chromosome 3"/>
</dbReference>
<feature type="compositionally biased region" description="Polar residues" evidence="17">
    <location>
        <begin position="450"/>
        <end position="466"/>
    </location>
</feature>
<evidence type="ECO:0000256" key="10">
    <source>
        <dbReference type="ARBA" id="ARBA00022806"/>
    </source>
</evidence>
<feature type="compositionally biased region" description="Acidic residues" evidence="17">
    <location>
        <begin position="180"/>
        <end position="192"/>
    </location>
</feature>
<dbReference type="InterPro" id="IPR014001">
    <property type="entry name" value="Helicase_ATP-bd"/>
</dbReference>
<proteinExistence type="inferred from homology"/>
<comment type="caution">
    <text evidence="20">The sequence shown here is derived from an EMBL/GenBank/DDBJ whole genome shotgun (WGS) entry which is preliminary data.</text>
</comment>
<feature type="region of interest" description="Disordered" evidence="17">
    <location>
        <begin position="309"/>
        <end position="735"/>
    </location>
</feature>
<dbReference type="InterPro" id="IPR001650">
    <property type="entry name" value="Helicase_C-like"/>
</dbReference>
<keyword evidence="11" id="KW-0067">ATP-binding</keyword>
<comment type="subcellular location">
    <subcellularLocation>
        <location evidence="2">Chromosome</location>
    </subcellularLocation>
    <subcellularLocation>
        <location evidence="1">Nucleus</location>
    </subcellularLocation>
</comment>
<feature type="compositionally biased region" description="Basic and acidic residues" evidence="17">
    <location>
        <begin position="44"/>
        <end position="64"/>
    </location>
</feature>
<feature type="compositionally biased region" description="Basic and acidic residues" evidence="17">
    <location>
        <begin position="545"/>
        <end position="560"/>
    </location>
</feature>
<evidence type="ECO:0000256" key="2">
    <source>
        <dbReference type="ARBA" id="ARBA00004286"/>
    </source>
</evidence>
<evidence type="ECO:0000256" key="12">
    <source>
        <dbReference type="ARBA" id="ARBA00023125"/>
    </source>
</evidence>
<feature type="compositionally biased region" description="Acidic residues" evidence="17">
    <location>
        <begin position="511"/>
        <end position="527"/>
    </location>
</feature>
<keyword evidence="9" id="KW-0378">Hydrolase</keyword>
<dbReference type="PROSITE" id="PS51194">
    <property type="entry name" value="HELICASE_CTER"/>
    <property type="match status" value="1"/>
</dbReference>
<feature type="domain" description="Helicase C-terminal" evidence="19">
    <location>
        <begin position="1270"/>
        <end position="1445"/>
    </location>
</feature>
<protein>
    <recommendedName>
        <fullName evidence="4">DNA helicase</fullName>
        <ecNumber evidence="4">3.6.4.12</ecNumber>
    </recommendedName>
    <alternativeName>
        <fullName evidence="15">X-linked nuclear protein</fullName>
    </alternativeName>
</protein>
<feature type="compositionally biased region" description="Basic residues" evidence="17">
    <location>
        <begin position="703"/>
        <end position="712"/>
    </location>
</feature>
<evidence type="ECO:0000256" key="7">
    <source>
        <dbReference type="ARBA" id="ARBA00022741"/>
    </source>
</evidence>
<feature type="compositionally biased region" description="Polar residues" evidence="17">
    <location>
        <begin position="352"/>
        <end position="364"/>
    </location>
</feature>
<dbReference type="GO" id="GO:0140719">
    <property type="term" value="P:constitutive heterochromatin formation"/>
    <property type="evidence" value="ECO:0007669"/>
    <property type="project" value="UniProtKB-ARBA"/>
</dbReference>
<feature type="region of interest" description="Disordered" evidence="17">
    <location>
        <begin position="24"/>
        <end position="230"/>
    </location>
</feature>
<keyword evidence="14" id="KW-0539">Nucleus</keyword>
<keyword evidence="7" id="KW-0547">Nucleotide-binding</keyword>
<evidence type="ECO:0000256" key="5">
    <source>
        <dbReference type="ARBA" id="ARBA00022454"/>
    </source>
</evidence>
<keyword evidence="12" id="KW-0238">DNA-binding</keyword>
<feature type="compositionally biased region" description="Basic and acidic residues" evidence="17">
    <location>
        <begin position="428"/>
        <end position="437"/>
    </location>
</feature>
<accession>A0A9J6BVF6</accession>
<keyword evidence="8" id="KW-0227">DNA damage</keyword>
<dbReference type="OrthoDB" id="9900844at2759"/>
<dbReference type="Gene3D" id="3.40.50.300">
    <property type="entry name" value="P-loop containing nucleotide triphosphate hydrolases"/>
    <property type="match status" value="2"/>
</dbReference>
<dbReference type="GO" id="GO:0016887">
    <property type="term" value="F:ATP hydrolysis activity"/>
    <property type="evidence" value="ECO:0007669"/>
    <property type="project" value="InterPro"/>
</dbReference>
<name>A0A9J6BVF6_POLVA</name>
<dbReference type="GO" id="GO:0005524">
    <property type="term" value="F:ATP binding"/>
    <property type="evidence" value="ECO:0007669"/>
    <property type="project" value="UniProtKB-KW"/>
</dbReference>
<dbReference type="Gene3D" id="1.20.120.850">
    <property type="entry name" value="SWI2/SNF2 ATPases, N-terminal domain"/>
    <property type="match status" value="1"/>
</dbReference>
<dbReference type="GO" id="GO:0005694">
    <property type="term" value="C:chromosome"/>
    <property type="evidence" value="ECO:0007669"/>
    <property type="project" value="UniProtKB-SubCell"/>
</dbReference>
<dbReference type="PROSITE" id="PS51192">
    <property type="entry name" value="HELICASE_ATP_BIND_1"/>
    <property type="match status" value="1"/>
</dbReference>
<evidence type="ECO:0000256" key="13">
    <source>
        <dbReference type="ARBA" id="ARBA00023204"/>
    </source>
</evidence>
<dbReference type="CDD" id="cd18793">
    <property type="entry name" value="SF2_C_SNF"/>
    <property type="match status" value="1"/>
</dbReference>
<keyword evidence="6" id="KW-0597">Phosphoprotein</keyword>
<dbReference type="Pfam" id="PF00271">
    <property type="entry name" value="Helicase_C"/>
    <property type="match status" value="1"/>
</dbReference>
<dbReference type="InterPro" id="IPR049730">
    <property type="entry name" value="SNF2/RAD54-like_C"/>
</dbReference>
<feature type="compositionally biased region" description="Basic residues" evidence="17">
    <location>
        <begin position="71"/>
        <end position="81"/>
    </location>
</feature>
<feature type="compositionally biased region" description="Basic and acidic residues" evidence="17">
    <location>
        <begin position="567"/>
        <end position="600"/>
    </location>
</feature>
<feature type="domain" description="Helicase ATP-binding" evidence="18">
    <location>
        <begin position="831"/>
        <end position="1020"/>
    </location>
</feature>
<evidence type="ECO:0000256" key="15">
    <source>
        <dbReference type="ARBA" id="ARBA00043074"/>
    </source>
</evidence>
<dbReference type="FunFam" id="3.40.50.10810:FF:000011">
    <property type="entry name" value="Transcriptional regulator ATRX homolog"/>
    <property type="match status" value="1"/>
</dbReference>
<keyword evidence="13" id="KW-0234">DNA repair</keyword>
<feature type="compositionally biased region" description="Basic and acidic residues" evidence="17">
    <location>
        <begin position="528"/>
        <end position="538"/>
    </location>
</feature>